<keyword evidence="6" id="KW-1185">Reference proteome</keyword>
<feature type="domain" description="Nudix hydrolase" evidence="4">
    <location>
        <begin position="4"/>
        <end position="142"/>
    </location>
</feature>
<dbReference type="EMBL" id="JBHSEK010000007">
    <property type="protein sequence ID" value="MFC4490495.1"/>
    <property type="molecule type" value="Genomic_DNA"/>
</dbReference>
<dbReference type="SUPFAM" id="SSF55811">
    <property type="entry name" value="Nudix"/>
    <property type="match status" value="1"/>
</dbReference>
<accession>A0ABV8ZT42</accession>
<gene>
    <name evidence="5" type="ORF">ACFO0R_12800</name>
</gene>
<dbReference type="PROSITE" id="PS51462">
    <property type="entry name" value="NUDIX"/>
    <property type="match status" value="1"/>
</dbReference>
<dbReference type="Gene3D" id="3.90.79.10">
    <property type="entry name" value="Nucleoside Triphosphate Pyrophosphohydrolase"/>
    <property type="match status" value="1"/>
</dbReference>
<dbReference type="GO" id="GO:0016787">
    <property type="term" value="F:hydrolase activity"/>
    <property type="evidence" value="ECO:0007669"/>
    <property type="project" value="UniProtKB-KW"/>
</dbReference>
<keyword evidence="2 5" id="KW-0378">Hydrolase</keyword>
<evidence type="ECO:0000256" key="3">
    <source>
        <dbReference type="ARBA" id="ARBA00022842"/>
    </source>
</evidence>
<dbReference type="Pfam" id="PF00293">
    <property type="entry name" value="NUDIX"/>
    <property type="match status" value="1"/>
</dbReference>
<proteinExistence type="predicted"/>
<evidence type="ECO:0000313" key="6">
    <source>
        <dbReference type="Proteomes" id="UP001595999"/>
    </source>
</evidence>
<protein>
    <submittedName>
        <fullName evidence="5">NUDIX hydrolase</fullName>
    </submittedName>
</protein>
<dbReference type="Proteomes" id="UP001595999">
    <property type="component" value="Unassembled WGS sequence"/>
</dbReference>
<keyword evidence="3" id="KW-0460">Magnesium</keyword>
<dbReference type="CDD" id="cd04685">
    <property type="entry name" value="NUDIX_Hydrolase"/>
    <property type="match status" value="1"/>
</dbReference>
<comment type="caution">
    <text evidence="5">The sequence shown here is derived from an EMBL/GenBank/DDBJ whole genome shotgun (WGS) entry which is preliminary data.</text>
</comment>
<dbReference type="PRINTS" id="PR00502">
    <property type="entry name" value="NUDIXFAMILY"/>
</dbReference>
<dbReference type="PANTHER" id="PTHR43046">
    <property type="entry name" value="GDP-MANNOSE MANNOSYL HYDROLASE"/>
    <property type="match status" value="1"/>
</dbReference>
<evidence type="ECO:0000259" key="4">
    <source>
        <dbReference type="PROSITE" id="PS51462"/>
    </source>
</evidence>
<name>A0ABV8ZT42_9NEIS</name>
<dbReference type="PANTHER" id="PTHR43046:SF12">
    <property type="entry name" value="GDP-MANNOSE MANNOSYL HYDROLASE"/>
    <property type="match status" value="1"/>
</dbReference>
<dbReference type="RefSeq" id="WP_231465137.1">
    <property type="nucleotide sequence ID" value="NZ_JAJOHW010000169.1"/>
</dbReference>
<dbReference type="InterPro" id="IPR015797">
    <property type="entry name" value="NUDIX_hydrolase-like_dom_sf"/>
</dbReference>
<evidence type="ECO:0000256" key="1">
    <source>
        <dbReference type="ARBA" id="ARBA00001946"/>
    </source>
</evidence>
<evidence type="ECO:0000313" key="5">
    <source>
        <dbReference type="EMBL" id="MFC4490495.1"/>
    </source>
</evidence>
<organism evidence="5 6">
    <name type="scientific">Chromobacterium aquaticum</name>
    <dbReference type="NCBI Taxonomy" id="467180"/>
    <lineage>
        <taxon>Bacteria</taxon>
        <taxon>Pseudomonadati</taxon>
        <taxon>Pseudomonadota</taxon>
        <taxon>Betaproteobacteria</taxon>
        <taxon>Neisseriales</taxon>
        <taxon>Chromobacteriaceae</taxon>
        <taxon>Chromobacterium</taxon>
    </lineage>
</organism>
<sequence>MTLRVRRAARLLMLDPAGRVLLFPYQPADRVEYWFTPGGEVEDGESLADAARRECREETGHRIDDPGPPLVCSAFELTMLDGERVRALEHFFLVRVEHARLDHGGWTELERRVMGRGRWWSPAELAASGAAYFPEDLLAMLP</sequence>
<evidence type="ECO:0000256" key="2">
    <source>
        <dbReference type="ARBA" id="ARBA00022801"/>
    </source>
</evidence>
<comment type="cofactor">
    <cofactor evidence="1">
        <name>Mg(2+)</name>
        <dbReference type="ChEBI" id="CHEBI:18420"/>
    </cofactor>
</comment>
<reference evidence="6" key="1">
    <citation type="journal article" date="2019" name="Int. J. Syst. Evol. Microbiol.">
        <title>The Global Catalogue of Microorganisms (GCM) 10K type strain sequencing project: providing services to taxonomists for standard genome sequencing and annotation.</title>
        <authorList>
            <consortium name="The Broad Institute Genomics Platform"/>
            <consortium name="The Broad Institute Genome Sequencing Center for Infectious Disease"/>
            <person name="Wu L."/>
            <person name="Ma J."/>
        </authorList>
    </citation>
    <scope>NUCLEOTIDE SEQUENCE [LARGE SCALE GENOMIC DNA]</scope>
    <source>
        <strain evidence="6">CGMCC 4.7608</strain>
    </source>
</reference>
<dbReference type="InterPro" id="IPR000086">
    <property type="entry name" value="NUDIX_hydrolase_dom"/>
</dbReference>
<dbReference type="InterPro" id="IPR020476">
    <property type="entry name" value="Nudix_hydrolase"/>
</dbReference>